<evidence type="ECO:0000256" key="1">
    <source>
        <dbReference type="ARBA" id="ARBA00022679"/>
    </source>
</evidence>
<keyword evidence="1 6" id="KW-0808">Transferase</keyword>
<feature type="domain" description="Thiamine pyrophosphate enzyme N-terminal TPP-binding" evidence="9">
    <location>
        <begin position="13"/>
        <end position="124"/>
    </location>
</feature>
<name>A0ABW5RJ90_9MICO</name>
<dbReference type="Proteomes" id="UP001597453">
    <property type="component" value="Unassembled WGS sequence"/>
</dbReference>
<evidence type="ECO:0000313" key="11">
    <source>
        <dbReference type="Proteomes" id="UP001597453"/>
    </source>
</evidence>
<feature type="region of interest" description="Disordered" evidence="7">
    <location>
        <begin position="193"/>
        <end position="222"/>
    </location>
</feature>
<reference evidence="11" key="1">
    <citation type="journal article" date="2019" name="Int. J. Syst. Evol. Microbiol.">
        <title>The Global Catalogue of Microorganisms (GCM) 10K type strain sequencing project: providing services to taxonomists for standard genome sequencing and annotation.</title>
        <authorList>
            <consortium name="The Broad Institute Genomics Platform"/>
            <consortium name="The Broad Institute Genome Sequencing Center for Infectious Disease"/>
            <person name="Wu L."/>
            <person name="Ma J."/>
        </authorList>
    </citation>
    <scope>NUCLEOTIDE SEQUENCE [LARGE SCALE GENOMIC DNA]</scope>
    <source>
        <strain evidence="11">TISTR 1511</strain>
    </source>
</reference>
<dbReference type="RefSeq" id="WP_083524602.1">
    <property type="nucleotide sequence ID" value="NZ_JBHUNF010000004.1"/>
</dbReference>
<dbReference type="EMBL" id="JBHUNF010000004">
    <property type="protein sequence ID" value="MFD2674929.1"/>
    <property type="molecule type" value="Genomic_DNA"/>
</dbReference>
<keyword evidence="2 6" id="KW-0479">Metal-binding</keyword>
<comment type="pathway">
    <text evidence="6">Quinol/quinone metabolism; 1,4-dihydroxy-2-naphthoate biosynthesis; 1,4-dihydroxy-2-naphthoate from chorismate: step 2/7.</text>
</comment>
<dbReference type="CDD" id="cd07037">
    <property type="entry name" value="TPP_PYR_MenD"/>
    <property type="match status" value="1"/>
</dbReference>
<evidence type="ECO:0000259" key="9">
    <source>
        <dbReference type="Pfam" id="PF02776"/>
    </source>
</evidence>
<keyword evidence="6" id="KW-0474">Menaquinone biosynthesis</keyword>
<comment type="catalytic activity">
    <reaction evidence="6">
        <text>isochorismate + 2-oxoglutarate + H(+) = 5-enolpyruvoyl-6-hydroxy-2-succinyl-cyclohex-3-ene-1-carboxylate + CO2</text>
        <dbReference type="Rhea" id="RHEA:25593"/>
        <dbReference type="ChEBI" id="CHEBI:15378"/>
        <dbReference type="ChEBI" id="CHEBI:16526"/>
        <dbReference type="ChEBI" id="CHEBI:16810"/>
        <dbReference type="ChEBI" id="CHEBI:29780"/>
        <dbReference type="ChEBI" id="CHEBI:58818"/>
        <dbReference type="EC" id="2.2.1.9"/>
    </reaction>
</comment>
<comment type="caution">
    <text evidence="10">The sequence shown here is derived from an EMBL/GenBank/DDBJ whole genome shotgun (WGS) entry which is preliminary data.</text>
</comment>
<comment type="similarity">
    <text evidence="6">Belongs to the TPP enzyme family. MenD subfamily.</text>
</comment>
<keyword evidence="4 6" id="KW-0786">Thiamine pyrophosphate</keyword>
<dbReference type="CDD" id="cd02009">
    <property type="entry name" value="TPP_SHCHC_synthase"/>
    <property type="match status" value="1"/>
</dbReference>
<keyword evidence="5 6" id="KW-0464">Manganese</keyword>
<proteinExistence type="inferred from homology"/>
<evidence type="ECO:0000256" key="7">
    <source>
        <dbReference type="SAM" id="MobiDB-lite"/>
    </source>
</evidence>
<evidence type="ECO:0000256" key="4">
    <source>
        <dbReference type="ARBA" id="ARBA00023052"/>
    </source>
</evidence>
<feature type="domain" description="Thiamine pyrophosphate enzyme TPP-binding" evidence="8">
    <location>
        <begin position="518"/>
        <end position="647"/>
    </location>
</feature>
<comment type="cofactor">
    <cofactor evidence="6">
        <name>Mg(2+)</name>
        <dbReference type="ChEBI" id="CHEBI:18420"/>
    </cofactor>
    <cofactor evidence="6">
        <name>Mn(2+)</name>
        <dbReference type="ChEBI" id="CHEBI:29035"/>
    </cofactor>
</comment>
<accession>A0ABW5RJ90</accession>
<evidence type="ECO:0000256" key="3">
    <source>
        <dbReference type="ARBA" id="ARBA00022842"/>
    </source>
</evidence>
<dbReference type="Gene3D" id="3.40.50.1220">
    <property type="entry name" value="TPP-binding domain"/>
    <property type="match status" value="1"/>
</dbReference>
<evidence type="ECO:0000313" key="10">
    <source>
        <dbReference type="EMBL" id="MFD2674929.1"/>
    </source>
</evidence>
<evidence type="ECO:0000259" key="8">
    <source>
        <dbReference type="Pfam" id="PF02775"/>
    </source>
</evidence>
<dbReference type="SUPFAM" id="SSF52518">
    <property type="entry name" value="Thiamin diphosphate-binding fold (THDP-binding)"/>
    <property type="match status" value="2"/>
</dbReference>
<evidence type="ECO:0000256" key="5">
    <source>
        <dbReference type="ARBA" id="ARBA00023211"/>
    </source>
</evidence>
<sequence>MSCASPSLDAAVELLVAAVRGGVQDIVVCPGSRSQALALVAAELERIGKVRLHVRVDERSAAFLALGLVRETGVPVPVITTSGTAVANLHPAMLEAHHSGLPLVALTADRPAEAVAAGANQSTQQVGIFGPLIQTTSLSAPDDDPMHLTWARSAGQQLAEAEHVWHLNVAYREPLSAAVPDLSARFDDVAANGDNGDGGRVANMSQLPGVPEGTPTAWPGSEGDRRIHTPHKDVRGLPPELAELIANELKQRAEAREKSYVQRREREIGDERTVIEIDPINWPATVVVAGAGAGPEAERVARKGGWPLIAEVASGARFGRNLIVAYRDLLGPNSPIPGLRDNIEQVIVYGRPTLSREATALLQRDGLRIIVVDTPQTAPFQPTPDVEHADMIRVLAFGASQLSSSDELFQLRREAERMLASWVDASREIERARSSDPRSPDIAASRSANLRDRAAFGRQELAVSREAITREMLVDAVWQHTWPHDRLVLAASRLIRDFDARVNGKRITVHANRGLAGIDGTIATGLGVAIGSQFGDDAKSQTGITRVVMGDLAFLHDVSSLLVGQGGERAPRMQIVVGNDGGGTIFDLLEVRDSADAAAFDRVQFTPQQADVAALAKAFGWSHRVARTRAELEAALTDQHHERVVIEVPLAR</sequence>
<protein>
    <recommendedName>
        <fullName evidence="6">2-succinyl-5-enolpyruvyl-6-hydroxy-3-cyclohexene-1-carboxylate synthase</fullName>
        <shortName evidence="6">SEPHCHC synthase</shortName>
        <ecNumber evidence="6">2.2.1.9</ecNumber>
    </recommendedName>
    <alternativeName>
        <fullName evidence="6">Menaquinone biosynthesis protein MenD</fullName>
    </alternativeName>
</protein>
<comment type="function">
    <text evidence="6">Catalyzes the thiamine diphosphate-dependent decarboxylation of 2-oxoglutarate and the subsequent addition of the resulting succinic semialdehyde-thiamine pyrophosphate anion to isochorismate to yield 2-succinyl-5-enolpyruvyl-6-hydroxy-3-cyclohexene-1-carboxylate (SEPHCHC).</text>
</comment>
<dbReference type="InterPro" id="IPR012001">
    <property type="entry name" value="Thiamin_PyroP_enz_TPP-bd_dom"/>
</dbReference>
<comment type="cofactor">
    <cofactor evidence="6">
        <name>thiamine diphosphate</name>
        <dbReference type="ChEBI" id="CHEBI:58937"/>
    </cofactor>
    <text evidence="6">Binds 1 thiamine pyrophosphate per subunit.</text>
</comment>
<gene>
    <name evidence="6" type="primary">menD</name>
    <name evidence="10" type="ORF">ACFSUQ_06430</name>
</gene>
<evidence type="ECO:0000256" key="6">
    <source>
        <dbReference type="HAMAP-Rule" id="MF_01659"/>
    </source>
</evidence>
<dbReference type="Pfam" id="PF02775">
    <property type="entry name" value="TPP_enzyme_C"/>
    <property type="match status" value="1"/>
</dbReference>
<keyword evidence="11" id="KW-1185">Reference proteome</keyword>
<dbReference type="InterPro" id="IPR004433">
    <property type="entry name" value="MenaQ_synth_MenD"/>
</dbReference>
<dbReference type="Gene3D" id="3.40.50.970">
    <property type="match status" value="2"/>
</dbReference>
<dbReference type="PANTHER" id="PTHR42916:SF1">
    <property type="entry name" value="PROTEIN PHYLLO, CHLOROPLASTIC"/>
    <property type="match status" value="1"/>
</dbReference>
<dbReference type="InterPro" id="IPR029061">
    <property type="entry name" value="THDP-binding"/>
</dbReference>
<comment type="pathway">
    <text evidence="6">Quinol/quinone metabolism; menaquinone biosynthesis.</text>
</comment>
<dbReference type="EC" id="2.2.1.9" evidence="6"/>
<organism evidence="10 11">
    <name type="scientific">Gulosibacter bifidus</name>
    <dbReference type="NCBI Taxonomy" id="272239"/>
    <lineage>
        <taxon>Bacteria</taxon>
        <taxon>Bacillati</taxon>
        <taxon>Actinomycetota</taxon>
        <taxon>Actinomycetes</taxon>
        <taxon>Micrococcales</taxon>
        <taxon>Microbacteriaceae</taxon>
        <taxon>Gulosibacter</taxon>
    </lineage>
</organism>
<evidence type="ECO:0000256" key="2">
    <source>
        <dbReference type="ARBA" id="ARBA00022723"/>
    </source>
</evidence>
<keyword evidence="3 6" id="KW-0460">Magnesium</keyword>
<dbReference type="InterPro" id="IPR011766">
    <property type="entry name" value="TPP_enzyme_TPP-bd"/>
</dbReference>
<comment type="subunit">
    <text evidence="6">Homodimer.</text>
</comment>
<dbReference type="Pfam" id="PF02776">
    <property type="entry name" value="TPP_enzyme_N"/>
    <property type="match status" value="1"/>
</dbReference>
<dbReference type="HAMAP" id="MF_01659">
    <property type="entry name" value="MenD"/>
    <property type="match status" value="1"/>
</dbReference>
<dbReference type="PANTHER" id="PTHR42916">
    <property type="entry name" value="2-SUCCINYL-5-ENOLPYRUVYL-6-HYDROXY-3-CYCLOHEXENE-1-CARBOXYLATE SYNTHASE"/>
    <property type="match status" value="1"/>
</dbReference>